<dbReference type="PANTHER" id="PTHR30344">
    <property type="entry name" value="6-PHOSPHOGLUCONOLACTONASE-RELATED"/>
    <property type="match status" value="1"/>
</dbReference>
<gene>
    <name evidence="2" type="ORF">MAQA_02007</name>
</gene>
<sequence length="365" mass="39611">MKAMTNQTATAYIGTYTKAESEGIYRLVVDTKTGEILENKLAGKMDNPTYLKISGDEKYLYSVAKDGDKGGLAAFAINQDGSLSLLNTEVKVGNPPCYVDGSDDNTVVVSANYHLGTILSYPTENGTLLSPLSEIQHTGKGVHERQEKPHAHFAGFTPDQKFVVTCDLGTDHVTTYSAKDGRLEQVADLVVTPGSGPRNLVFHPNAKWVYIMTELTSDVFVANYDEKTGELSIIQSIPSLPADFSAENKGSAIHISNDGRFLYVSNRGQDAIVSFEIDASSGMLTLLETVSVEGAGPRDFDLDPSGEILLAANENTQNVTVFKVDKTSGRLTLLQKDIHVPEPVCVKFMQLSHKELEKTLGSRVT</sequence>
<proteinExistence type="inferred from homology"/>
<reference evidence="2 3" key="1">
    <citation type="journal article" date="2014" name="Int. J. Syst. Evol. Microbiol.">
        <title>Listeria floridensis sp. nov., Listeria aquatica sp. nov., Listeria cornellensis sp. nov., Listeria riparia sp. nov. and Listeria grandensis sp. nov., from agricultural and natural environments.</title>
        <authorList>
            <person name="den Bakker H.C."/>
            <person name="Warchocki S."/>
            <person name="Wright E.M."/>
            <person name="Allred A.F."/>
            <person name="Ahlstrom C."/>
            <person name="Manuel C.S."/>
            <person name="Stasiewicz M.J."/>
            <person name="Burrell A."/>
            <person name="Roof S."/>
            <person name="Strawn L."/>
            <person name="Fortes E.D."/>
            <person name="Nightingale K.K."/>
            <person name="Kephart D."/>
            <person name="Wiedmann M."/>
        </authorList>
    </citation>
    <scope>NUCLEOTIDE SEQUENCE [LARGE SCALE GENOMIC DNA]</scope>
    <source>
        <strain evidence="2 3">FSL S10-1188</strain>
    </source>
</reference>
<dbReference type="InterPro" id="IPR015943">
    <property type="entry name" value="WD40/YVTN_repeat-like_dom_sf"/>
</dbReference>
<evidence type="ECO:0000313" key="3">
    <source>
        <dbReference type="Proteomes" id="UP000019246"/>
    </source>
</evidence>
<dbReference type="InterPro" id="IPR019405">
    <property type="entry name" value="Lactonase_7-beta_prop"/>
</dbReference>
<evidence type="ECO:0008006" key="4">
    <source>
        <dbReference type="Google" id="ProtNLM"/>
    </source>
</evidence>
<dbReference type="Proteomes" id="UP000019246">
    <property type="component" value="Unassembled WGS sequence"/>
</dbReference>
<dbReference type="GO" id="GO:0005829">
    <property type="term" value="C:cytosol"/>
    <property type="evidence" value="ECO:0007669"/>
    <property type="project" value="TreeGrafter"/>
</dbReference>
<accession>W7B2M0</accession>
<evidence type="ECO:0000256" key="1">
    <source>
        <dbReference type="ARBA" id="ARBA00005564"/>
    </source>
</evidence>
<comment type="caution">
    <text evidence="2">The sequence shown here is derived from an EMBL/GenBank/DDBJ whole genome shotgun (WGS) entry which is preliminary data.</text>
</comment>
<protein>
    <recommendedName>
        <fullName evidence="4">6-phosphogluconolactonase</fullName>
    </recommendedName>
</protein>
<keyword evidence="3" id="KW-1185">Reference proteome</keyword>
<dbReference type="EMBL" id="AOCG01000002">
    <property type="protein sequence ID" value="EUJ21474.1"/>
    <property type="molecule type" value="Genomic_DNA"/>
</dbReference>
<dbReference type="SUPFAM" id="SSF51004">
    <property type="entry name" value="C-terminal (heme d1) domain of cytochrome cd1-nitrite reductase"/>
    <property type="match status" value="1"/>
</dbReference>
<dbReference type="Gene3D" id="2.130.10.10">
    <property type="entry name" value="YVTN repeat-like/Quinoprotein amine dehydrogenase"/>
    <property type="match status" value="1"/>
</dbReference>
<dbReference type="FunFam" id="2.130.10.10:FF:000306">
    <property type="entry name" value="3-carboxymuconate cyclase"/>
    <property type="match status" value="1"/>
</dbReference>
<dbReference type="PATRIC" id="fig|1265818.5.peg.408"/>
<dbReference type="GO" id="GO:0017057">
    <property type="term" value="F:6-phosphogluconolactonase activity"/>
    <property type="evidence" value="ECO:0007669"/>
    <property type="project" value="TreeGrafter"/>
</dbReference>
<dbReference type="InterPro" id="IPR050282">
    <property type="entry name" value="Cycloisomerase_2"/>
</dbReference>
<dbReference type="AlphaFoldDB" id="W7B2M0"/>
<dbReference type="STRING" id="1265818.MAQA_02007"/>
<evidence type="ECO:0000313" key="2">
    <source>
        <dbReference type="EMBL" id="EUJ21474.1"/>
    </source>
</evidence>
<organism evidence="2 3">
    <name type="scientific">Listeria aquatica FSL S10-1188</name>
    <dbReference type="NCBI Taxonomy" id="1265818"/>
    <lineage>
        <taxon>Bacteria</taxon>
        <taxon>Bacillati</taxon>
        <taxon>Bacillota</taxon>
        <taxon>Bacilli</taxon>
        <taxon>Bacillales</taxon>
        <taxon>Listeriaceae</taxon>
        <taxon>Listeria</taxon>
    </lineage>
</organism>
<dbReference type="PANTHER" id="PTHR30344:SF1">
    <property type="entry name" value="6-PHOSPHOGLUCONOLACTONASE"/>
    <property type="match status" value="1"/>
</dbReference>
<name>W7B2M0_9LIST</name>
<comment type="similarity">
    <text evidence="1">Belongs to the cycloisomerase 2 family.</text>
</comment>
<dbReference type="Pfam" id="PF10282">
    <property type="entry name" value="Lactonase"/>
    <property type="match status" value="1"/>
</dbReference>
<dbReference type="InterPro" id="IPR011048">
    <property type="entry name" value="Haem_d1_sf"/>
</dbReference>